<evidence type="ECO:0000313" key="1">
    <source>
        <dbReference type="EMBL" id="CAA6813800.1"/>
    </source>
</evidence>
<reference evidence="1" key="1">
    <citation type="submission" date="2020-01" db="EMBL/GenBank/DDBJ databases">
        <authorList>
            <person name="Meier V. D."/>
            <person name="Meier V D."/>
        </authorList>
    </citation>
    <scope>NUCLEOTIDE SEQUENCE</scope>
    <source>
        <strain evidence="1">HLG_WM_MAG_10</strain>
    </source>
</reference>
<sequence length="43" mass="5155">MFEMLERGVLIHNIFFSQTWLLKVQKNKNNSKIKCINFNLINS</sequence>
<organism evidence="1">
    <name type="scientific">uncultured Aureispira sp</name>
    <dbReference type="NCBI Taxonomy" id="1331704"/>
    <lineage>
        <taxon>Bacteria</taxon>
        <taxon>Pseudomonadati</taxon>
        <taxon>Bacteroidota</taxon>
        <taxon>Saprospiria</taxon>
        <taxon>Saprospirales</taxon>
        <taxon>Saprospiraceae</taxon>
        <taxon>Aureispira</taxon>
        <taxon>environmental samples</taxon>
    </lineage>
</organism>
<name>A0A6S6SZ64_9BACT</name>
<gene>
    <name evidence="1" type="ORF">HELGO_WM40529</name>
</gene>
<protein>
    <submittedName>
        <fullName evidence="1">Uncharacterized protein</fullName>
    </submittedName>
</protein>
<dbReference type="EMBL" id="CACVAQ010000208">
    <property type="protein sequence ID" value="CAA6813800.1"/>
    <property type="molecule type" value="Genomic_DNA"/>
</dbReference>
<accession>A0A6S6SZ64</accession>
<dbReference type="AlphaFoldDB" id="A0A6S6SZ64"/>
<proteinExistence type="predicted"/>